<proteinExistence type="inferred from homology"/>
<dbReference type="InterPro" id="IPR033116">
    <property type="entry name" value="TRYPSIN_SER"/>
</dbReference>
<evidence type="ECO:0000259" key="6">
    <source>
        <dbReference type="PROSITE" id="PS50240"/>
    </source>
</evidence>
<dbReference type="InterPro" id="IPR001254">
    <property type="entry name" value="Trypsin_dom"/>
</dbReference>
<evidence type="ECO:0000256" key="4">
    <source>
        <dbReference type="ARBA" id="ARBA00023157"/>
    </source>
</evidence>
<evidence type="ECO:0000256" key="5">
    <source>
        <dbReference type="ARBA" id="ARBA00024195"/>
    </source>
</evidence>
<dbReference type="InterPro" id="IPR009003">
    <property type="entry name" value="Peptidase_S1_PA"/>
</dbReference>
<name>A0A7R9I716_9NEOP</name>
<dbReference type="GO" id="GO:0005615">
    <property type="term" value="C:extracellular space"/>
    <property type="evidence" value="ECO:0007669"/>
    <property type="project" value="TreeGrafter"/>
</dbReference>
<accession>A0A7R9I716</accession>
<evidence type="ECO:0000256" key="3">
    <source>
        <dbReference type="ARBA" id="ARBA00022825"/>
    </source>
</evidence>
<dbReference type="SMART" id="SM00020">
    <property type="entry name" value="Tryp_SPc"/>
    <property type="match status" value="1"/>
</dbReference>
<dbReference type="GO" id="GO:0006508">
    <property type="term" value="P:proteolysis"/>
    <property type="evidence" value="ECO:0007669"/>
    <property type="project" value="UniProtKB-KW"/>
</dbReference>
<dbReference type="PROSITE" id="PS50240">
    <property type="entry name" value="TRYPSIN_DOM"/>
    <property type="match status" value="1"/>
</dbReference>
<keyword evidence="2" id="KW-0378">Hydrolase</keyword>
<organism evidence="7">
    <name type="scientific">Timema bartmani</name>
    <dbReference type="NCBI Taxonomy" id="61472"/>
    <lineage>
        <taxon>Eukaryota</taxon>
        <taxon>Metazoa</taxon>
        <taxon>Ecdysozoa</taxon>
        <taxon>Arthropoda</taxon>
        <taxon>Hexapoda</taxon>
        <taxon>Insecta</taxon>
        <taxon>Pterygota</taxon>
        <taxon>Neoptera</taxon>
        <taxon>Polyneoptera</taxon>
        <taxon>Phasmatodea</taxon>
        <taxon>Timematodea</taxon>
        <taxon>Timematoidea</taxon>
        <taxon>Timematidae</taxon>
        <taxon>Timema</taxon>
    </lineage>
</organism>
<dbReference type="AlphaFoldDB" id="A0A7R9I716"/>
<keyword evidence="3" id="KW-0720">Serine protease</keyword>
<dbReference type="InterPro" id="IPR050127">
    <property type="entry name" value="Serine_Proteases_S1"/>
</dbReference>
<protein>
    <recommendedName>
        <fullName evidence="6">Peptidase S1 domain-containing protein</fullName>
    </recommendedName>
</protein>
<dbReference type="Gene3D" id="2.40.10.10">
    <property type="entry name" value="Trypsin-like serine proteases"/>
    <property type="match status" value="1"/>
</dbReference>
<keyword evidence="1" id="KW-0645">Protease</keyword>
<evidence type="ECO:0000313" key="7">
    <source>
        <dbReference type="EMBL" id="CAD7450047.1"/>
    </source>
</evidence>
<dbReference type="Pfam" id="PF00089">
    <property type="entry name" value="Trypsin"/>
    <property type="match status" value="1"/>
</dbReference>
<dbReference type="PROSITE" id="PS00135">
    <property type="entry name" value="TRYPSIN_SER"/>
    <property type="match status" value="1"/>
</dbReference>
<dbReference type="SUPFAM" id="SSF50494">
    <property type="entry name" value="Trypsin-like serine proteases"/>
    <property type="match status" value="1"/>
</dbReference>
<dbReference type="EMBL" id="OD573379">
    <property type="protein sequence ID" value="CAD7450047.1"/>
    <property type="molecule type" value="Genomic_DNA"/>
</dbReference>
<dbReference type="GO" id="GO:0004252">
    <property type="term" value="F:serine-type endopeptidase activity"/>
    <property type="evidence" value="ECO:0007669"/>
    <property type="project" value="InterPro"/>
</dbReference>
<dbReference type="FunFam" id="2.40.10.10:FF:000002">
    <property type="entry name" value="Transmembrane protease serine"/>
    <property type="match status" value="1"/>
</dbReference>
<gene>
    <name evidence="7" type="ORF">TBIB3V08_LOCUS12318</name>
</gene>
<dbReference type="InterPro" id="IPR043504">
    <property type="entry name" value="Peptidase_S1_PA_chymotrypsin"/>
</dbReference>
<feature type="domain" description="Peptidase S1" evidence="6">
    <location>
        <begin position="1"/>
        <end position="103"/>
    </location>
</feature>
<keyword evidence="4" id="KW-1015">Disulfide bond</keyword>
<evidence type="ECO:0000256" key="2">
    <source>
        <dbReference type="ARBA" id="ARBA00022801"/>
    </source>
</evidence>
<reference evidence="7" key="1">
    <citation type="submission" date="2020-11" db="EMBL/GenBank/DDBJ databases">
        <authorList>
            <person name="Tran Van P."/>
        </authorList>
    </citation>
    <scope>NUCLEOTIDE SEQUENCE</scope>
</reference>
<dbReference type="PANTHER" id="PTHR24264:SF54">
    <property type="entry name" value="PEPTIDASE S1 DOMAIN-CONTAINING PROTEIN"/>
    <property type="match status" value="1"/>
</dbReference>
<evidence type="ECO:0000256" key="1">
    <source>
        <dbReference type="ARBA" id="ARBA00022670"/>
    </source>
</evidence>
<comment type="similarity">
    <text evidence="5">Belongs to the peptidase S1 family. CLIP subfamily.</text>
</comment>
<dbReference type="CDD" id="cd00190">
    <property type="entry name" value="Tryp_SPc"/>
    <property type="match status" value="1"/>
</dbReference>
<sequence>MPIQQELDDSSYPDNLQTANIPIIDDEECQMIYGLERVNENMICAGYETGGVDTCSGDSGGPLIFDNFQIGIVSFGRHCGHARNPGVYSKVAHYREWINEIVGI</sequence>
<dbReference type="PANTHER" id="PTHR24264">
    <property type="entry name" value="TRYPSIN-RELATED"/>
    <property type="match status" value="1"/>
</dbReference>